<gene>
    <name evidence="7" type="ORF">D9758_016571</name>
</gene>
<keyword evidence="2 6" id="KW-0812">Transmembrane</keyword>
<accession>A0A8H5FCR0</accession>
<dbReference type="PANTHER" id="PTHR28304:SF2">
    <property type="entry name" value="PEROXISOMAL MEMBRANE PROTEIN PEX29"/>
    <property type="match status" value="1"/>
</dbReference>
<evidence type="ECO:0000256" key="6">
    <source>
        <dbReference type="SAM" id="Phobius"/>
    </source>
</evidence>
<dbReference type="OrthoDB" id="74314at2759"/>
<sequence length="157" mass="16788">MHLSTGLVYSAIGDTGVHYAFYRPHSPTSSTTPSGVVTTQDASPPPVEDSVDYQGNLQAIQNLMGLHADTHASITPILSQLSLFSPASTTVLTILALLIPSILFLSPFIPTRLIAFFAVALPVLSSNPYYSFNFTITSLPAFVPIISGHGPPHQHPY</sequence>
<evidence type="ECO:0000256" key="5">
    <source>
        <dbReference type="SAM" id="MobiDB-lite"/>
    </source>
</evidence>
<evidence type="ECO:0000256" key="1">
    <source>
        <dbReference type="ARBA" id="ARBA00004141"/>
    </source>
</evidence>
<dbReference type="PANTHER" id="PTHR28304">
    <property type="entry name" value="PEROXISOMAL MEMBRANE PROTEIN PEX29"/>
    <property type="match status" value="1"/>
</dbReference>
<dbReference type="AlphaFoldDB" id="A0A8H5FCR0"/>
<evidence type="ECO:0000256" key="4">
    <source>
        <dbReference type="ARBA" id="ARBA00023136"/>
    </source>
</evidence>
<dbReference type="EMBL" id="JAACJM010000315">
    <property type="protein sequence ID" value="KAF5332039.1"/>
    <property type="molecule type" value="Genomic_DNA"/>
</dbReference>
<dbReference type="GO" id="GO:0005778">
    <property type="term" value="C:peroxisomal membrane"/>
    <property type="evidence" value="ECO:0007669"/>
    <property type="project" value="TreeGrafter"/>
</dbReference>
<evidence type="ECO:0000256" key="3">
    <source>
        <dbReference type="ARBA" id="ARBA00022989"/>
    </source>
</evidence>
<feature type="compositionally biased region" description="Low complexity" evidence="5">
    <location>
        <begin position="27"/>
        <end position="39"/>
    </location>
</feature>
<evidence type="ECO:0000313" key="8">
    <source>
        <dbReference type="Proteomes" id="UP000559256"/>
    </source>
</evidence>
<dbReference type="Proteomes" id="UP000559256">
    <property type="component" value="Unassembled WGS sequence"/>
</dbReference>
<feature type="transmembrane region" description="Helical" evidence="6">
    <location>
        <begin position="83"/>
        <end position="106"/>
    </location>
</feature>
<dbReference type="GO" id="GO:0007031">
    <property type="term" value="P:peroxisome organization"/>
    <property type="evidence" value="ECO:0007669"/>
    <property type="project" value="TreeGrafter"/>
</dbReference>
<reference evidence="7 8" key="1">
    <citation type="journal article" date="2020" name="ISME J.">
        <title>Uncovering the hidden diversity of litter-decomposition mechanisms in mushroom-forming fungi.</title>
        <authorList>
            <person name="Floudas D."/>
            <person name="Bentzer J."/>
            <person name="Ahren D."/>
            <person name="Johansson T."/>
            <person name="Persson P."/>
            <person name="Tunlid A."/>
        </authorList>
    </citation>
    <scope>NUCLEOTIDE SEQUENCE [LARGE SCALE GENOMIC DNA]</scope>
    <source>
        <strain evidence="7 8">CBS 291.85</strain>
    </source>
</reference>
<name>A0A8H5FCR0_9AGAR</name>
<organism evidence="7 8">
    <name type="scientific">Tetrapyrgos nigripes</name>
    <dbReference type="NCBI Taxonomy" id="182062"/>
    <lineage>
        <taxon>Eukaryota</taxon>
        <taxon>Fungi</taxon>
        <taxon>Dikarya</taxon>
        <taxon>Basidiomycota</taxon>
        <taxon>Agaricomycotina</taxon>
        <taxon>Agaricomycetes</taxon>
        <taxon>Agaricomycetidae</taxon>
        <taxon>Agaricales</taxon>
        <taxon>Marasmiineae</taxon>
        <taxon>Marasmiaceae</taxon>
        <taxon>Tetrapyrgos</taxon>
    </lineage>
</organism>
<keyword evidence="3 6" id="KW-1133">Transmembrane helix</keyword>
<feature type="region of interest" description="Disordered" evidence="5">
    <location>
        <begin position="27"/>
        <end position="48"/>
    </location>
</feature>
<comment type="subcellular location">
    <subcellularLocation>
        <location evidence="1">Membrane</location>
        <topology evidence="1">Multi-pass membrane protein</topology>
    </subcellularLocation>
</comment>
<proteinExistence type="predicted"/>
<feature type="transmembrane region" description="Helical" evidence="6">
    <location>
        <begin position="113"/>
        <end position="130"/>
    </location>
</feature>
<keyword evidence="8" id="KW-1185">Reference proteome</keyword>
<evidence type="ECO:0000256" key="2">
    <source>
        <dbReference type="ARBA" id="ARBA00022692"/>
    </source>
</evidence>
<keyword evidence="4 6" id="KW-0472">Membrane</keyword>
<comment type="caution">
    <text evidence="7">The sequence shown here is derived from an EMBL/GenBank/DDBJ whole genome shotgun (WGS) entry which is preliminary data.</text>
</comment>
<evidence type="ECO:0000313" key="7">
    <source>
        <dbReference type="EMBL" id="KAF5332039.1"/>
    </source>
</evidence>
<protein>
    <submittedName>
        <fullName evidence="7">Uncharacterized protein</fullName>
    </submittedName>
</protein>
<dbReference type="InterPro" id="IPR052816">
    <property type="entry name" value="Peroxisomal_Membrane_PEX28-32"/>
</dbReference>